<dbReference type="PANTHER" id="PTHR30302">
    <property type="entry name" value="HYDROGENASE 1 MATURATION PROTEASE"/>
    <property type="match status" value="1"/>
</dbReference>
<evidence type="ECO:0000313" key="5">
    <source>
        <dbReference type="EMBL" id="SUS05644.1"/>
    </source>
</evidence>
<dbReference type="Gene3D" id="3.40.50.1450">
    <property type="entry name" value="HybD-like"/>
    <property type="match status" value="1"/>
</dbReference>
<keyword evidence="2" id="KW-0645">Protease</keyword>
<evidence type="ECO:0000256" key="2">
    <source>
        <dbReference type="ARBA" id="ARBA00022670"/>
    </source>
</evidence>
<dbReference type="GO" id="GO:0004190">
    <property type="term" value="F:aspartic-type endopeptidase activity"/>
    <property type="evidence" value="ECO:0007669"/>
    <property type="project" value="UniProtKB-KW"/>
</dbReference>
<dbReference type="AlphaFoldDB" id="A0A380TB87"/>
<dbReference type="NCBIfam" id="TIGR00072">
    <property type="entry name" value="hydrog_prot"/>
    <property type="match status" value="1"/>
</dbReference>
<reference evidence="5" key="1">
    <citation type="submission" date="2018-07" db="EMBL/GenBank/DDBJ databases">
        <authorList>
            <person name="Quirk P.G."/>
            <person name="Krulwich T.A."/>
        </authorList>
    </citation>
    <scope>NUCLEOTIDE SEQUENCE</scope>
</reference>
<dbReference type="CDD" id="cd06062">
    <property type="entry name" value="H2MP_MemB-H2up"/>
    <property type="match status" value="1"/>
</dbReference>
<dbReference type="InterPro" id="IPR000671">
    <property type="entry name" value="Peptidase_A31"/>
</dbReference>
<accession>A0A380TB87</accession>
<keyword evidence="4" id="KW-0378">Hydrolase</keyword>
<organism evidence="5">
    <name type="scientific">metagenome</name>
    <dbReference type="NCBI Taxonomy" id="256318"/>
    <lineage>
        <taxon>unclassified sequences</taxon>
        <taxon>metagenomes</taxon>
    </lineage>
</organism>
<dbReference type="PRINTS" id="PR00446">
    <property type="entry name" value="HYDRGNUPTAKE"/>
</dbReference>
<dbReference type="InterPro" id="IPR023430">
    <property type="entry name" value="Pept_HybD-like_dom_sf"/>
</dbReference>
<proteinExistence type="inferred from homology"/>
<gene>
    <name evidence="5" type="primary">hybD</name>
    <name evidence="5" type="ORF">DF3PB_200005</name>
</gene>
<protein>
    <submittedName>
        <fullName evidence="5">Maturation element for hydrogenase 2</fullName>
    </submittedName>
</protein>
<dbReference type="EMBL" id="UIDG01000113">
    <property type="protein sequence ID" value="SUS05644.1"/>
    <property type="molecule type" value="Genomic_DNA"/>
</dbReference>
<dbReference type="SUPFAM" id="SSF53163">
    <property type="entry name" value="HybD-like"/>
    <property type="match status" value="1"/>
</dbReference>
<dbReference type="GO" id="GO:0008047">
    <property type="term" value="F:enzyme activator activity"/>
    <property type="evidence" value="ECO:0007669"/>
    <property type="project" value="InterPro"/>
</dbReference>
<dbReference type="GO" id="GO:0016485">
    <property type="term" value="P:protein processing"/>
    <property type="evidence" value="ECO:0007669"/>
    <property type="project" value="TreeGrafter"/>
</dbReference>
<evidence type="ECO:0000256" key="4">
    <source>
        <dbReference type="ARBA" id="ARBA00022801"/>
    </source>
</evidence>
<sequence length="183" mass="18362">MGADIGGGGGGGGSGQNPLSPPGSVLVLGVGNILLADEGVGVRAVDAFRCRYVVPAEVEILDGGTAGMGLIDLIAGRKHLIIVDAVNAGGAPGSIIRLAGADIVPFLRQRLSPHQLGLLDVLAYLQLMETAPESVTIIGITPDDMSLSLDLSPSLQAALTGIADRIADELTGLGVPLVRAGEA</sequence>
<evidence type="ECO:0000256" key="3">
    <source>
        <dbReference type="ARBA" id="ARBA00022750"/>
    </source>
</evidence>
<comment type="similarity">
    <text evidence="1">Belongs to the peptidase A31 family.</text>
</comment>
<name>A0A380TB87_9ZZZZ</name>
<dbReference type="Pfam" id="PF01750">
    <property type="entry name" value="HycI"/>
    <property type="match status" value="1"/>
</dbReference>
<keyword evidence="3" id="KW-0064">Aspartyl protease</keyword>
<dbReference type="PANTHER" id="PTHR30302:SF1">
    <property type="entry name" value="HYDROGENASE 2 MATURATION PROTEASE"/>
    <property type="match status" value="1"/>
</dbReference>
<evidence type="ECO:0000256" key="1">
    <source>
        <dbReference type="ARBA" id="ARBA00006814"/>
    </source>
</evidence>